<feature type="transmembrane region" description="Helical" evidence="7">
    <location>
        <begin position="232"/>
        <end position="251"/>
    </location>
</feature>
<dbReference type="GO" id="GO:0005886">
    <property type="term" value="C:plasma membrane"/>
    <property type="evidence" value="ECO:0007669"/>
    <property type="project" value="UniProtKB-SubCell"/>
</dbReference>
<dbReference type="Proteomes" id="UP000253606">
    <property type="component" value="Chromosome"/>
</dbReference>
<evidence type="ECO:0000256" key="1">
    <source>
        <dbReference type="ARBA" id="ARBA00004651"/>
    </source>
</evidence>
<dbReference type="PANTHER" id="PTHR43044:SF2">
    <property type="entry name" value="POLYSULPHIDE REDUCTASE NRFD"/>
    <property type="match status" value="1"/>
</dbReference>
<keyword evidence="9" id="KW-1185">Reference proteome</keyword>
<keyword evidence="3" id="KW-1003">Cell membrane</keyword>
<name>A0A2Z5FX74_9BACT</name>
<feature type="transmembrane region" description="Helical" evidence="7">
    <location>
        <begin position="170"/>
        <end position="192"/>
    </location>
</feature>
<evidence type="ECO:0000256" key="2">
    <source>
        <dbReference type="ARBA" id="ARBA00008929"/>
    </source>
</evidence>
<feature type="transmembrane region" description="Helical" evidence="7">
    <location>
        <begin position="312"/>
        <end position="333"/>
    </location>
</feature>
<comment type="subcellular location">
    <subcellularLocation>
        <location evidence="1">Cell membrane</location>
        <topology evidence="1">Multi-pass membrane protein</topology>
    </subcellularLocation>
</comment>
<feature type="transmembrane region" description="Helical" evidence="7">
    <location>
        <begin position="47"/>
        <end position="72"/>
    </location>
</feature>
<evidence type="ECO:0000313" key="9">
    <source>
        <dbReference type="Proteomes" id="UP000253606"/>
    </source>
</evidence>
<dbReference type="Pfam" id="PF03916">
    <property type="entry name" value="NrfD"/>
    <property type="match status" value="1"/>
</dbReference>
<evidence type="ECO:0000256" key="4">
    <source>
        <dbReference type="ARBA" id="ARBA00022692"/>
    </source>
</evidence>
<feature type="transmembrane region" description="Helical" evidence="7">
    <location>
        <begin position="125"/>
        <end position="150"/>
    </location>
</feature>
<protein>
    <submittedName>
        <fullName evidence="8">Molybdopterin oxidoreductase</fullName>
    </submittedName>
</protein>
<dbReference type="InterPro" id="IPR005614">
    <property type="entry name" value="NrfD-like"/>
</dbReference>
<dbReference type="KEGG" id="abas:ACPOL_1650"/>
<evidence type="ECO:0000313" key="8">
    <source>
        <dbReference type="EMBL" id="AXC10996.1"/>
    </source>
</evidence>
<dbReference type="RefSeq" id="WP_114206518.1">
    <property type="nucleotide sequence ID" value="NZ_CP030840.1"/>
</dbReference>
<reference evidence="8 9" key="1">
    <citation type="journal article" date="2018" name="Front. Microbiol.">
        <title>Hydrolytic Capabilities as a Key to Environmental Success: Chitinolytic and Cellulolytic Acidobacteria From Acidic Sub-arctic Soils and Boreal Peatlands.</title>
        <authorList>
            <person name="Belova S.E."/>
            <person name="Ravin N.V."/>
            <person name="Pankratov T.A."/>
            <person name="Rakitin A.L."/>
            <person name="Ivanova A.A."/>
            <person name="Beletsky A.V."/>
            <person name="Mardanov A.V."/>
            <person name="Sinninghe Damste J.S."/>
            <person name="Dedysh S.N."/>
        </authorList>
    </citation>
    <scope>NUCLEOTIDE SEQUENCE [LARGE SCALE GENOMIC DNA]</scope>
    <source>
        <strain evidence="8 9">SBC82</strain>
    </source>
</reference>
<gene>
    <name evidence="8" type="ORF">ACPOL_1650</name>
</gene>
<keyword evidence="5 7" id="KW-1133">Transmembrane helix</keyword>
<keyword evidence="6 7" id="KW-0472">Membrane</keyword>
<evidence type="ECO:0000256" key="6">
    <source>
        <dbReference type="ARBA" id="ARBA00023136"/>
    </source>
</evidence>
<evidence type="ECO:0000256" key="3">
    <source>
        <dbReference type="ARBA" id="ARBA00022475"/>
    </source>
</evidence>
<dbReference type="EMBL" id="CP030840">
    <property type="protein sequence ID" value="AXC10996.1"/>
    <property type="molecule type" value="Genomic_DNA"/>
</dbReference>
<accession>A0A2Z5FX74</accession>
<evidence type="ECO:0000256" key="7">
    <source>
        <dbReference type="SAM" id="Phobius"/>
    </source>
</evidence>
<dbReference type="OrthoDB" id="9768846at2"/>
<organism evidence="8 9">
    <name type="scientific">Acidisarcina polymorpha</name>
    <dbReference type="NCBI Taxonomy" id="2211140"/>
    <lineage>
        <taxon>Bacteria</taxon>
        <taxon>Pseudomonadati</taxon>
        <taxon>Acidobacteriota</taxon>
        <taxon>Terriglobia</taxon>
        <taxon>Terriglobales</taxon>
        <taxon>Acidobacteriaceae</taxon>
        <taxon>Acidisarcina</taxon>
    </lineage>
</organism>
<proteinExistence type="inferred from homology"/>
<feature type="transmembrane region" description="Helical" evidence="7">
    <location>
        <begin position="425"/>
        <end position="445"/>
    </location>
</feature>
<feature type="transmembrane region" description="Helical" evidence="7">
    <location>
        <begin position="271"/>
        <end position="291"/>
    </location>
</feature>
<feature type="transmembrane region" description="Helical" evidence="7">
    <location>
        <begin position="84"/>
        <end position="113"/>
    </location>
</feature>
<comment type="similarity">
    <text evidence="2">Belongs to the NrfD family.</text>
</comment>
<keyword evidence="4 7" id="KW-0812">Transmembrane</keyword>
<evidence type="ECO:0000256" key="5">
    <source>
        <dbReference type="ARBA" id="ARBA00022989"/>
    </source>
</evidence>
<sequence length="473" mass="53777">MATKDVKVNDPMLDPITGEVRVLAPGHTFKSVTEKISRIVLTPHTPIGWFLGFLLASGVATLVVIAVTWLFLKGVGIWGITQPVAWGFAIINFVWWIGIGHAGTLISAILLLFKQTWRNSINRFAEAMTIFAVVCAGLFPLIHVGRPWLAYWLFPYPNSMNVWPQFRSPLLWDVFAVSTYATISVVFWYIGLVPDFGTMRDRSKTRFGQYVYGLLSLGWRGSSRHWMRYETASLLLAGLATPLVLSVHSVISFDFAVAVLPGWHTTIFPPYFVAGAVYSGFAMVITLAVPIRAFYHLEDMITLRHLDNMAKVMLTTGLIVAYGYSMEVFMAWYSASHWEAFMMWNRMFGPMGWSYWCLIACNIAIPQLMWLRSVRISPARMFLLSFVVNTGMWFERFVIVVTSLYRDFLPSSWGTYKATRWDYATFIGTMGLFTTLFLLFVRFLPMIPMSEIRMMLPQAKVKPESEAVHEAGD</sequence>
<dbReference type="AlphaFoldDB" id="A0A2Z5FX74"/>
<feature type="transmembrane region" description="Helical" evidence="7">
    <location>
        <begin position="383"/>
        <end position="405"/>
    </location>
</feature>
<dbReference type="PANTHER" id="PTHR43044">
    <property type="match status" value="1"/>
</dbReference>
<feature type="transmembrane region" description="Helical" evidence="7">
    <location>
        <begin position="353"/>
        <end position="371"/>
    </location>
</feature>